<evidence type="ECO:0000313" key="3">
    <source>
        <dbReference type="EMBL" id="CAH1802655.1"/>
    </source>
</evidence>
<dbReference type="SUPFAM" id="SSF53300">
    <property type="entry name" value="vWA-like"/>
    <property type="match status" value="2"/>
</dbReference>
<gene>
    <name evidence="3" type="ORF">OFUS_LOCUS26306</name>
</gene>
<dbReference type="CDD" id="cd01450">
    <property type="entry name" value="vWFA_subfamily_ECM"/>
    <property type="match status" value="1"/>
</dbReference>
<dbReference type="OrthoDB" id="5987433at2759"/>
<comment type="caution">
    <text evidence="3">The sequence shown here is derived from an EMBL/GenBank/DDBJ whole genome shotgun (WGS) entry which is preliminary data.</text>
</comment>
<dbReference type="PROSITE" id="PS50234">
    <property type="entry name" value="VWFA"/>
    <property type="match status" value="2"/>
</dbReference>
<evidence type="ECO:0000256" key="2">
    <source>
        <dbReference type="SAM" id="SignalP"/>
    </source>
</evidence>
<dbReference type="Gene3D" id="3.40.50.410">
    <property type="entry name" value="von Willebrand factor, type A domain"/>
    <property type="match status" value="2"/>
</dbReference>
<dbReference type="CDD" id="cd00198">
    <property type="entry name" value="vWFA"/>
    <property type="match status" value="1"/>
</dbReference>
<dbReference type="InterPro" id="IPR050525">
    <property type="entry name" value="ECM_Assembly_Org"/>
</dbReference>
<evidence type="ECO:0000256" key="1">
    <source>
        <dbReference type="SAM" id="MobiDB-lite"/>
    </source>
</evidence>
<dbReference type="PANTHER" id="PTHR24020:SF84">
    <property type="entry name" value="VWFA DOMAIN-CONTAINING PROTEIN"/>
    <property type="match status" value="1"/>
</dbReference>
<name>A0A8J1TM55_OWEFU</name>
<dbReference type="InterPro" id="IPR036465">
    <property type="entry name" value="vWFA_dom_sf"/>
</dbReference>
<dbReference type="Pfam" id="PF00092">
    <property type="entry name" value="VWA"/>
    <property type="match status" value="2"/>
</dbReference>
<dbReference type="InterPro" id="IPR002035">
    <property type="entry name" value="VWF_A"/>
</dbReference>
<feature type="signal peptide" evidence="2">
    <location>
        <begin position="1"/>
        <end position="18"/>
    </location>
</feature>
<dbReference type="PRINTS" id="PR00453">
    <property type="entry name" value="VWFADOMAIN"/>
</dbReference>
<dbReference type="EMBL" id="CAIIXF020000012">
    <property type="protein sequence ID" value="CAH1802655.1"/>
    <property type="molecule type" value="Genomic_DNA"/>
</dbReference>
<sequence>MALVKLAWAYVIIKVCTATEDNIIDALRTAKNVSIDSGNVDSVGISGGSGTLGGTLKGTSRITTSPKPEDKPIDPKMFDPSVACLDLMIVIDVSCSIKQEDRNNATEFAARVVSGLFKPLNDTENIRVGLVRYSQTLEQVFRLDDHGESDVIEHAVRTMNTSDLGCKTHTHTVLKELYTTYFTKNLGDRSNEAYPNAAILFTDGRTISQRFAPETKRQARNAEVSDIEIHVVDVPHRQGLGDLADEFDELPTRPQLLYNLTEPEHIDSIVQDIKRRYNCDRPDFGSQRDEQSSGCANVVFCIDISCSIDRTNVTRAIKIAKDIIDASEFRHNYGAFTYDNNTVGSVPYFTDTSAELNNLNSETKACKTRTNRAITYARKNFFNNNSSSNVLIIFGDGNESPWRENKFAIENAKDFTSNNKGTLIWVILTSNRDNTTRIRGIEEQIKVVASVNNIGTKLILEHNDPDVATVIADYLDRHFPRCSESSE</sequence>
<dbReference type="PANTHER" id="PTHR24020">
    <property type="entry name" value="COLLAGEN ALPHA"/>
    <property type="match status" value="1"/>
</dbReference>
<protein>
    <submittedName>
        <fullName evidence="3">Uncharacterized protein</fullName>
    </submittedName>
</protein>
<keyword evidence="4" id="KW-1185">Reference proteome</keyword>
<feature type="chain" id="PRO_5043355380" evidence="2">
    <location>
        <begin position="19"/>
        <end position="487"/>
    </location>
</feature>
<organism evidence="3 4">
    <name type="scientific">Owenia fusiformis</name>
    <name type="common">Polychaete worm</name>
    <dbReference type="NCBI Taxonomy" id="6347"/>
    <lineage>
        <taxon>Eukaryota</taxon>
        <taxon>Metazoa</taxon>
        <taxon>Spiralia</taxon>
        <taxon>Lophotrochozoa</taxon>
        <taxon>Annelida</taxon>
        <taxon>Polychaeta</taxon>
        <taxon>Sedentaria</taxon>
        <taxon>Canalipalpata</taxon>
        <taxon>Sabellida</taxon>
        <taxon>Oweniida</taxon>
        <taxon>Oweniidae</taxon>
        <taxon>Owenia</taxon>
    </lineage>
</organism>
<keyword evidence="2" id="KW-0732">Signal</keyword>
<proteinExistence type="predicted"/>
<dbReference type="Proteomes" id="UP000749559">
    <property type="component" value="Unassembled WGS sequence"/>
</dbReference>
<evidence type="ECO:0000313" key="4">
    <source>
        <dbReference type="Proteomes" id="UP000749559"/>
    </source>
</evidence>
<accession>A0A8J1TM55</accession>
<dbReference type="AlphaFoldDB" id="A0A8J1TM55"/>
<feature type="region of interest" description="Disordered" evidence="1">
    <location>
        <begin position="51"/>
        <end position="75"/>
    </location>
</feature>
<reference evidence="3" key="1">
    <citation type="submission" date="2022-03" db="EMBL/GenBank/DDBJ databases">
        <authorList>
            <person name="Martin C."/>
        </authorList>
    </citation>
    <scope>NUCLEOTIDE SEQUENCE</scope>
</reference>
<dbReference type="SMART" id="SM00327">
    <property type="entry name" value="VWA"/>
    <property type="match status" value="2"/>
</dbReference>